<evidence type="ECO:0000256" key="1">
    <source>
        <dbReference type="SAM" id="MobiDB-lite"/>
    </source>
</evidence>
<accession>A0A8X7C976</accession>
<dbReference type="Proteomes" id="UP000886998">
    <property type="component" value="Unassembled WGS sequence"/>
</dbReference>
<evidence type="ECO:0000313" key="3">
    <source>
        <dbReference type="Proteomes" id="UP000886998"/>
    </source>
</evidence>
<evidence type="ECO:0000313" key="2">
    <source>
        <dbReference type="EMBL" id="GFY62554.1"/>
    </source>
</evidence>
<organism evidence="2 3">
    <name type="scientific">Trichonephila inaurata madagascariensis</name>
    <dbReference type="NCBI Taxonomy" id="2747483"/>
    <lineage>
        <taxon>Eukaryota</taxon>
        <taxon>Metazoa</taxon>
        <taxon>Ecdysozoa</taxon>
        <taxon>Arthropoda</taxon>
        <taxon>Chelicerata</taxon>
        <taxon>Arachnida</taxon>
        <taxon>Araneae</taxon>
        <taxon>Araneomorphae</taxon>
        <taxon>Entelegynae</taxon>
        <taxon>Araneoidea</taxon>
        <taxon>Nephilidae</taxon>
        <taxon>Trichonephila</taxon>
        <taxon>Trichonephila inaurata</taxon>
    </lineage>
</organism>
<gene>
    <name evidence="2" type="primary">AVEN_91705_1</name>
    <name evidence="2" type="ORF">TNIN_346081</name>
</gene>
<proteinExistence type="predicted"/>
<feature type="region of interest" description="Disordered" evidence="1">
    <location>
        <begin position="222"/>
        <end position="250"/>
    </location>
</feature>
<reference evidence="2" key="1">
    <citation type="submission" date="2020-08" db="EMBL/GenBank/DDBJ databases">
        <title>Multicomponent nature underlies the extraordinary mechanical properties of spider dragline silk.</title>
        <authorList>
            <person name="Kono N."/>
            <person name="Nakamura H."/>
            <person name="Mori M."/>
            <person name="Yoshida Y."/>
            <person name="Ohtoshi R."/>
            <person name="Malay A.D."/>
            <person name="Moran D.A.P."/>
            <person name="Tomita M."/>
            <person name="Numata K."/>
            <person name="Arakawa K."/>
        </authorList>
    </citation>
    <scope>NUCLEOTIDE SEQUENCE</scope>
</reference>
<keyword evidence="3" id="KW-1185">Reference proteome</keyword>
<feature type="compositionally biased region" description="Basic and acidic residues" evidence="1">
    <location>
        <begin position="224"/>
        <end position="238"/>
    </location>
</feature>
<comment type="caution">
    <text evidence="2">The sequence shown here is derived from an EMBL/GenBank/DDBJ whole genome shotgun (WGS) entry which is preliminary data.</text>
</comment>
<sequence>MKCPVKIQHCLCQKYNCADGCHETPNSSHEKVSENHVDMFDILAHHVPQCSSKRKIKKVNKLPTTYRTDYCRKKIMQPPPNIMPQYPGIFIPNQKMSTDTTHKNDFKPFKEKEGKDCRGEIVHHKGNLTCPKGKFETKSETKAVFKYPISKKAFGPHDFSTVLFKKCPGSGRKNTSDISMETSTTYTMSYKKPKNIQKSVAWKPKLHIIPKSDMPFKYTSQYQDDYKKPKQSKKESSKKTPSYRPPEVPMEDHTTYQSAYYYKVPIEKKRTIWNPDHTIYKTAIRGCDCSCVECSNVEQCRTKCKEQLHDNICCCQKENNASLLVKVKE</sequence>
<dbReference type="OrthoDB" id="6427287at2759"/>
<dbReference type="EMBL" id="BMAV01014282">
    <property type="protein sequence ID" value="GFY62554.1"/>
    <property type="molecule type" value="Genomic_DNA"/>
</dbReference>
<protein>
    <submittedName>
        <fullName evidence="2">Uncharacterized protein</fullName>
    </submittedName>
</protein>
<name>A0A8X7C976_9ARAC</name>
<dbReference type="AlphaFoldDB" id="A0A8X7C976"/>